<comment type="caution">
    <text evidence="11">The sequence shown here is derived from an EMBL/GenBank/DDBJ whole genome shotgun (WGS) entry which is preliminary data.</text>
</comment>
<keyword evidence="2 9" id="KW-0812">Transmembrane</keyword>
<gene>
    <name evidence="11" type="ORF">LEM8419_00373</name>
</gene>
<reference evidence="11" key="1">
    <citation type="submission" date="2021-12" db="EMBL/GenBank/DDBJ databases">
        <authorList>
            <person name="Rodrigo-Torres L."/>
            <person name="Arahal R. D."/>
            <person name="Lucena T."/>
        </authorList>
    </citation>
    <scope>NUCLEOTIDE SEQUENCE</scope>
    <source>
        <strain evidence="11">CECT 8419</strain>
    </source>
</reference>
<evidence type="ECO:0000256" key="6">
    <source>
        <dbReference type="ARBA" id="ARBA00023136"/>
    </source>
</evidence>
<feature type="transmembrane region" description="Helical" evidence="9">
    <location>
        <begin position="6"/>
        <end position="24"/>
    </location>
</feature>
<keyword evidence="4 7" id="KW-0802">TPR repeat</keyword>
<organism evidence="11 12">
    <name type="scientific">Neolewinella maritima</name>
    <dbReference type="NCBI Taxonomy" id="1383882"/>
    <lineage>
        <taxon>Bacteria</taxon>
        <taxon>Pseudomonadati</taxon>
        <taxon>Bacteroidota</taxon>
        <taxon>Saprospiria</taxon>
        <taxon>Saprospirales</taxon>
        <taxon>Lewinellaceae</taxon>
        <taxon>Neolewinella</taxon>
    </lineage>
</organism>
<dbReference type="InterPro" id="IPR019734">
    <property type="entry name" value="TPR_rpt"/>
</dbReference>
<feature type="compositionally biased region" description="Basic and acidic residues" evidence="8">
    <location>
        <begin position="111"/>
        <end position="136"/>
    </location>
</feature>
<dbReference type="SUPFAM" id="SSF48452">
    <property type="entry name" value="TPR-like"/>
    <property type="match status" value="1"/>
</dbReference>
<evidence type="ECO:0000256" key="4">
    <source>
        <dbReference type="ARBA" id="ARBA00022803"/>
    </source>
</evidence>
<dbReference type="Pfam" id="PF05154">
    <property type="entry name" value="TM2"/>
    <property type="match status" value="1"/>
</dbReference>
<evidence type="ECO:0000256" key="2">
    <source>
        <dbReference type="ARBA" id="ARBA00022692"/>
    </source>
</evidence>
<dbReference type="InterPro" id="IPR007829">
    <property type="entry name" value="TM2"/>
</dbReference>
<keyword evidence="6 9" id="KW-0472">Membrane</keyword>
<accession>A0ABN8F3J0</accession>
<dbReference type="NCBIfam" id="NF047558">
    <property type="entry name" value="TPR_END_plus"/>
    <property type="match status" value="1"/>
</dbReference>
<name>A0ABN8F3J0_9BACT</name>
<evidence type="ECO:0000256" key="1">
    <source>
        <dbReference type="ARBA" id="ARBA00004141"/>
    </source>
</evidence>
<evidence type="ECO:0000313" key="12">
    <source>
        <dbReference type="Proteomes" id="UP000837803"/>
    </source>
</evidence>
<feature type="repeat" description="TPR" evidence="7">
    <location>
        <begin position="156"/>
        <end position="189"/>
    </location>
</feature>
<keyword evidence="12" id="KW-1185">Reference proteome</keyword>
<dbReference type="EMBL" id="CAKLPZ010000001">
    <property type="protein sequence ID" value="CAH0999078.1"/>
    <property type="molecule type" value="Genomic_DNA"/>
</dbReference>
<evidence type="ECO:0000259" key="10">
    <source>
        <dbReference type="Pfam" id="PF05154"/>
    </source>
</evidence>
<dbReference type="RefSeq" id="WP_238749275.1">
    <property type="nucleotide sequence ID" value="NZ_CAKLPZ010000001.1"/>
</dbReference>
<evidence type="ECO:0000256" key="5">
    <source>
        <dbReference type="ARBA" id="ARBA00022989"/>
    </source>
</evidence>
<feature type="region of interest" description="Disordered" evidence="8">
    <location>
        <begin position="111"/>
        <end position="157"/>
    </location>
</feature>
<keyword evidence="3" id="KW-0677">Repeat</keyword>
<evidence type="ECO:0000256" key="3">
    <source>
        <dbReference type="ARBA" id="ARBA00022737"/>
    </source>
</evidence>
<dbReference type="Proteomes" id="UP000837803">
    <property type="component" value="Unassembled WGS sequence"/>
</dbReference>
<sequence length="316" mass="36185">MRDKTIAAILAFFGGIVGLQRFYLGQKGMGMAHLFFFVLALSAGPSPFTVMLLSLALVFGIVDAIAYLSMDPREFDLKYNQPVTQTAAGYGQAQTGNGQVQKRTIMNDRERRFQERQRQRAEREKERERRDKERYNQRSTSSEKASESQTSRRDIGRADRERGVRYFREYEYEEAIASFQRALEKNPRDVASHFNIACAYSVEEEADRAFYHLDRAVALGFDDFERIRTHDSLAYLRVQRAFPDFARQNFRLATATAPAAPPATDDPIAATDMPPLETQAPVHDELLEQLQRLAALREKGLLTELEFVTQKRRLLG</sequence>
<feature type="compositionally biased region" description="Basic and acidic residues" evidence="8">
    <location>
        <begin position="144"/>
        <end position="157"/>
    </location>
</feature>
<evidence type="ECO:0000256" key="9">
    <source>
        <dbReference type="SAM" id="Phobius"/>
    </source>
</evidence>
<dbReference type="Gene3D" id="1.25.40.10">
    <property type="entry name" value="Tetratricopeptide repeat domain"/>
    <property type="match status" value="1"/>
</dbReference>
<protein>
    <recommendedName>
        <fullName evidence="10">TM2 domain-containing protein</fullName>
    </recommendedName>
</protein>
<dbReference type="PROSITE" id="PS50005">
    <property type="entry name" value="TPR"/>
    <property type="match status" value="1"/>
</dbReference>
<dbReference type="Pfam" id="PF07719">
    <property type="entry name" value="TPR_2"/>
    <property type="match status" value="1"/>
</dbReference>
<comment type="subcellular location">
    <subcellularLocation>
        <location evidence="1">Membrane</location>
        <topology evidence="1">Multi-pass membrane protein</topology>
    </subcellularLocation>
</comment>
<feature type="domain" description="TM2" evidence="10">
    <location>
        <begin position="2"/>
        <end position="38"/>
    </location>
</feature>
<keyword evidence="5 9" id="KW-1133">Transmembrane helix</keyword>
<dbReference type="InterPro" id="IPR013105">
    <property type="entry name" value="TPR_2"/>
</dbReference>
<evidence type="ECO:0000256" key="8">
    <source>
        <dbReference type="SAM" id="MobiDB-lite"/>
    </source>
</evidence>
<dbReference type="InterPro" id="IPR011990">
    <property type="entry name" value="TPR-like_helical_dom_sf"/>
</dbReference>
<feature type="transmembrane region" description="Helical" evidence="9">
    <location>
        <begin position="36"/>
        <end position="62"/>
    </location>
</feature>
<evidence type="ECO:0000313" key="11">
    <source>
        <dbReference type="EMBL" id="CAH0999078.1"/>
    </source>
</evidence>
<proteinExistence type="predicted"/>
<evidence type="ECO:0000256" key="7">
    <source>
        <dbReference type="PROSITE-ProRule" id="PRU00339"/>
    </source>
</evidence>